<organism evidence="4 5">
    <name type="scientific">Desulfosporosinus fructosivorans</name>
    <dbReference type="NCBI Taxonomy" id="2018669"/>
    <lineage>
        <taxon>Bacteria</taxon>
        <taxon>Bacillati</taxon>
        <taxon>Bacillota</taxon>
        <taxon>Clostridia</taxon>
        <taxon>Eubacteriales</taxon>
        <taxon>Desulfitobacteriaceae</taxon>
        <taxon>Desulfosporosinus</taxon>
    </lineage>
</organism>
<evidence type="ECO:0000313" key="4">
    <source>
        <dbReference type="EMBL" id="TGE35800.1"/>
    </source>
</evidence>
<name>A0A4Z0QZC2_9FIRM</name>
<dbReference type="Gene3D" id="3.90.1170.50">
    <property type="entry name" value="Aldehyde oxidase/xanthine dehydrogenase, a/b hammerhead"/>
    <property type="match status" value="1"/>
</dbReference>
<reference evidence="4 5" key="1">
    <citation type="submission" date="2019-03" db="EMBL/GenBank/DDBJ databases">
        <title>Draft Genome Sequence of Desulfosporosinus fructosivorans Strain 63.6F, Isolated from Marine Sediment in the Baltic Sea.</title>
        <authorList>
            <person name="Hausmann B."/>
            <person name="Vandieken V."/>
            <person name="Pjevac P."/>
            <person name="Schreck K."/>
            <person name="Herbold C.W."/>
            <person name="Loy A."/>
        </authorList>
    </citation>
    <scope>NUCLEOTIDE SEQUENCE [LARGE SCALE GENOMIC DNA]</scope>
    <source>
        <strain evidence="4 5">63.6F</strain>
    </source>
</reference>
<dbReference type="EMBL" id="SPQQ01000011">
    <property type="protein sequence ID" value="TGE35800.1"/>
    <property type="molecule type" value="Genomic_DNA"/>
</dbReference>
<dbReference type="OrthoDB" id="41753at2"/>
<dbReference type="InterPro" id="IPR000674">
    <property type="entry name" value="Ald_Oxase/Xan_DH_a/b"/>
</dbReference>
<sequence>MKSFNVVGKSIKRNDALEKATGKAMFSTDMNIPGMLYAKVLRSPHAHALIKSIDTSIAEKIPGVKAIATWENTSRELFNTSATMTFTVPSMVPVLDQYIFDKVVRYVGDEVAAVAAVSEKVATEALKHIKVEYELLPAVFDPLEAMKPEAPIIHECHAGKNIPAEIVKFGMGDMEKGFAESDIIFEDVFKLSIQKQAQLETQAALAQVSLDGSITVWSTTQTPHPTRMILAKIFAIPQSKIRVLNPPYVGGGFGVRIGLSAKAEPIAVALSKLTGKPVKIVYTREEDFTSSDTRHGGYVWVKLGSKKDGTFQALELKSALNAGAYCSFSGETPGVLGAMGLAVYRMEHMSYYGHSVYTNFTPSGAMRGFGNPQAMFAIEAAVDNIAEQIGMDPLELRLKNIIQVGDKWCLPYACGSTGLAECVQKAAKVIGWERRGTLNEPGSKLLRGIGMGVGTHVSNAWPFCVDYDNAIITVQQDGSISLAVGVPDIGTGTSTTLPQLAAETIGVEMNQVNMTFGDTLTTPFDIGSHASRTLYAAGTAVVAAGNDVRKQILEYAAEVMKIAPERLDITKGIIHIAGYNEIETCEGSGICQLGEEPMTHISVEELVYHAHLNNKQFIGIGRTTPPNSPPWHAHFYEVEVDTETGMVKVVKVAAAHDVGKAINPMIVEGQIEGGVLMGVGYATSEEIKISAKGKPLHTSYHKYLLPTAMDAPEIQAIIVESNDPFGPYGAKGLGECGMVLSAAAIGNAVYNATGIRFNEIPLTPERVYKKLQENKMNTRPV</sequence>
<proteinExistence type="predicted"/>
<dbReference type="PANTHER" id="PTHR11908">
    <property type="entry name" value="XANTHINE DEHYDROGENASE"/>
    <property type="match status" value="1"/>
</dbReference>
<dbReference type="SUPFAM" id="SSF54665">
    <property type="entry name" value="CO dehydrogenase molybdoprotein N-domain-like"/>
    <property type="match status" value="1"/>
</dbReference>
<evidence type="ECO:0000259" key="3">
    <source>
        <dbReference type="SMART" id="SM01008"/>
    </source>
</evidence>
<dbReference type="Pfam" id="PF02738">
    <property type="entry name" value="MoCoBD_1"/>
    <property type="match status" value="1"/>
</dbReference>
<feature type="domain" description="Aldehyde oxidase/xanthine dehydrogenase a/b hammerhead" evidence="3">
    <location>
        <begin position="21"/>
        <end position="137"/>
    </location>
</feature>
<comment type="caution">
    <text evidence="4">The sequence shown here is derived from an EMBL/GenBank/DDBJ whole genome shotgun (WGS) entry which is preliminary data.</text>
</comment>
<dbReference type="InterPro" id="IPR037165">
    <property type="entry name" value="AldOxase/xan_DH_Mopterin-bd_sf"/>
</dbReference>
<dbReference type="InterPro" id="IPR036856">
    <property type="entry name" value="Ald_Oxase/Xan_DH_a/b_sf"/>
</dbReference>
<keyword evidence="5" id="KW-1185">Reference proteome</keyword>
<dbReference type="InterPro" id="IPR016208">
    <property type="entry name" value="Ald_Oxase/xanthine_DH-like"/>
</dbReference>
<dbReference type="SUPFAM" id="SSF56003">
    <property type="entry name" value="Molybdenum cofactor-binding domain"/>
    <property type="match status" value="1"/>
</dbReference>
<dbReference type="PANTHER" id="PTHR11908:SF132">
    <property type="entry name" value="ALDEHYDE OXIDASE 1-RELATED"/>
    <property type="match status" value="1"/>
</dbReference>
<dbReference type="InterPro" id="IPR008274">
    <property type="entry name" value="AldOxase/xan_DH_MoCoBD1"/>
</dbReference>
<dbReference type="Proteomes" id="UP000298460">
    <property type="component" value="Unassembled WGS sequence"/>
</dbReference>
<dbReference type="Pfam" id="PF01315">
    <property type="entry name" value="Ald_Xan_dh_C"/>
    <property type="match status" value="1"/>
</dbReference>
<evidence type="ECO:0000256" key="2">
    <source>
        <dbReference type="ARBA" id="ARBA00023002"/>
    </source>
</evidence>
<evidence type="ECO:0000256" key="1">
    <source>
        <dbReference type="ARBA" id="ARBA00022505"/>
    </source>
</evidence>
<dbReference type="RefSeq" id="WP_135551348.1">
    <property type="nucleotide sequence ID" value="NZ_SPQQ01000011.1"/>
</dbReference>
<gene>
    <name evidence="4" type="ORF">E4K67_23890</name>
</gene>
<accession>A0A4Z0QZC2</accession>
<dbReference type="AlphaFoldDB" id="A0A4Z0QZC2"/>
<dbReference type="GO" id="GO:0005506">
    <property type="term" value="F:iron ion binding"/>
    <property type="evidence" value="ECO:0007669"/>
    <property type="project" value="InterPro"/>
</dbReference>
<dbReference type="Gene3D" id="3.30.365.10">
    <property type="entry name" value="Aldehyde oxidase/xanthine dehydrogenase, molybdopterin binding domain"/>
    <property type="match status" value="4"/>
</dbReference>
<protein>
    <submittedName>
        <fullName evidence="4">Carbon monoxide dehydrogenase</fullName>
    </submittedName>
</protein>
<dbReference type="GO" id="GO:0016491">
    <property type="term" value="F:oxidoreductase activity"/>
    <property type="evidence" value="ECO:0007669"/>
    <property type="project" value="UniProtKB-KW"/>
</dbReference>
<keyword evidence="1" id="KW-0500">Molybdenum</keyword>
<dbReference type="InterPro" id="IPR046867">
    <property type="entry name" value="AldOxase/xan_DH_MoCoBD2"/>
</dbReference>
<keyword evidence="2" id="KW-0560">Oxidoreductase</keyword>
<dbReference type="SMART" id="SM01008">
    <property type="entry name" value="Ald_Xan_dh_C"/>
    <property type="match status" value="1"/>
</dbReference>
<dbReference type="Pfam" id="PF20256">
    <property type="entry name" value="MoCoBD_2"/>
    <property type="match status" value="1"/>
</dbReference>
<evidence type="ECO:0000313" key="5">
    <source>
        <dbReference type="Proteomes" id="UP000298460"/>
    </source>
</evidence>